<accession>A0A538TPV8</accession>
<name>A0A538TPV8_UNCEI</name>
<dbReference type="GO" id="GO:0009231">
    <property type="term" value="P:riboflavin biosynthetic process"/>
    <property type="evidence" value="ECO:0007669"/>
    <property type="project" value="TreeGrafter"/>
</dbReference>
<dbReference type="EMBL" id="VBOZ01000012">
    <property type="protein sequence ID" value="TMQ65640.1"/>
    <property type="molecule type" value="Genomic_DNA"/>
</dbReference>
<comment type="cofactor">
    <cofactor evidence="1">
        <name>Zn(2+)</name>
        <dbReference type="ChEBI" id="CHEBI:29105"/>
    </cofactor>
</comment>
<dbReference type="GO" id="GO:0046872">
    <property type="term" value="F:metal ion binding"/>
    <property type="evidence" value="ECO:0007669"/>
    <property type="project" value="UniProtKB-KW"/>
</dbReference>
<evidence type="ECO:0000313" key="8">
    <source>
        <dbReference type="Proteomes" id="UP000317691"/>
    </source>
</evidence>
<keyword evidence="3" id="KW-0378">Hydrolase</keyword>
<protein>
    <submittedName>
        <fullName evidence="7">Creatininase family protein</fullName>
    </submittedName>
</protein>
<dbReference type="AlphaFoldDB" id="A0A538TPV8"/>
<reference evidence="7 8" key="1">
    <citation type="journal article" date="2019" name="Nat. Microbiol.">
        <title>Mediterranean grassland soil C-N compound turnover is dependent on rainfall and depth, and is mediated by genomically divergent microorganisms.</title>
        <authorList>
            <person name="Diamond S."/>
            <person name="Andeer P.F."/>
            <person name="Li Z."/>
            <person name="Crits-Christoph A."/>
            <person name="Burstein D."/>
            <person name="Anantharaman K."/>
            <person name="Lane K.R."/>
            <person name="Thomas B.C."/>
            <person name="Pan C."/>
            <person name="Northen T.R."/>
            <person name="Banfield J.F."/>
        </authorList>
    </citation>
    <scope>NUCLEOTIDE SEQUENCE [LARGE SCALE GENOMIC DNA]</scope>
    <source>
        <strain evidence="7">WS_9</strain>
    </source>
</reference>
<evidence type="ECO:0000256" key="4">
    <source>
        <dbReference type="ARBA" id="ARBA00022833"/>
    </source>
</evidence>
<evidence type="ECO:0000256" key="5">
    <source>
        <dbReference type="ARBA" id="ARBA00024029"/>
    </source>
</evidence>
<dbReference type="InterPro" id="IPR024087">
    <property type="entry name" value="Creatininase-like_sf"/>
</dbReference>
<organism evidence="7 8">
    <name type="scientific">Eiseniibacteriota bacterium</name>
    <dbReference type="NCBI Taxonomy" id="2212470"/>
    <lineage>
        <taxon>Bacteria</taxon>
        <taxon>Candidatus Eiseniibacteriota</taxon>
    </lineage>
</organism>
<comment type="similarity">
    <text evidence="5">Belongs to the creatininase superfamily.</text>
</comment>
<dbReference type="PANTHER" id="PTHR35005">
    <property type="entry name" value="3-DEHYDRO-SCYLLO-INOSOSE HYDROLASE"/>
    <property type="match status" value="1"/>
</dbReference>
<dbReference type="Pfam" id="PF02633">
    <property type="entry name" value="Creatininase"/>
    <property type="match status" value="1"/>
</dbReference>
<evidence type="ECO:0000256" key="3">
    <source>
        <dbReference type="ARBA" id="ARBA00022801"/>
    </source>
</evidence>
<feature type="region of interest" description="Disordered" evidence="6">
    <location>
        <begin position="273"/>
        <end position="312"/>
    </location>
</feature>
<evidence type="ECO:0000256" key="2">
    <source>
        <dbReference type="ARBA" id="ARBA00022723"/>
    </source>
</evidence>
<comment type="caution">
    <text evidence="7">The sequence shown here is derived from an EMBL/GenBank/DDBJ whole genome shotgun (WGS) entry which is preliminary data.</text>
</comment>
<dbReference type="Gene3D" id="3.40.50.10310">
    <property type="entry name" value="Creatininase"/>
    <property type="match status" value="1"/>
</dbReference>
<sequence length="312" mass="34090">MYNAGSCACSRTSPEERLMTPRRSRPAHKERRLSHLNWMEMGEVVPRRVHTLLLPVGTLEAHGITSLGTDNVIPTRLSEALAERLNAVVAPTIPYGVTAHLGALAGGTHVRADAFTDYVAAVLTTMSHQGFSNIIVMNGHGGNSEALKEAVRRVHEETGVYLAVFSWWTECRGVSEEILGVPGGHGGSDETAAMLAIASEQVFPDRWDPSIAFEHRDSLVAYPTPGSLIFYGGRRSDPVFHTKRALLFWAKVVDHVGDVLEDLIARWDREGWPAPRSRRRGHGRGTVGNGSPQRPGIAAVPPPQVPRRSPKK</sequence>
<dbReference type="GO" id="GO:0016811">
    <property type="term" value="F:hydrolase activity, acting on carbon-nitrogen (but not peptide) bonds, in linear amides"/>
    <property type="evidence" value="ECO:0007669"/>
    <property type="project" value="TreeGrafter"/>
</dbReference>
<evidence type="ECO:0000256" key="1">
    <source>
        <dbReference type="ARBA" id="ARBA00001947"/>
    </source>
</evidence>
<keyword evidence="4" id="KW-0862">Zinc</keyword>
<keyword evidence="2" id="KW-0479">Metal-binding</keyword>
<gene>
    <name evidence="7" type="ORF">E6K79_04760</name>
</gene>
<dbReference type="Proteomes" id="UP000317691">
    <property type="component" value="Unassembled WGS sequence"/>
</dbReference>
<evidence type="ECO:0000313" key="7">
    <source>
        <dbReference type="EMBL" id="TMQ65640.1"/>
    </source>
</evidence>
<proteinExistence type="inferred from homology"/>
<feature type="region of interest" description="Disordered" evidence="6">
    <location>
        <begin position="1"/>
        <end position="28"/>
    </location>
</feature>
<dbReference type="SUPFAM" id="SSF102215">
    <property type="entry name" value="Creatininase"/>
    <property type="match status" value="1"/>
</dbReference>
<evidence type="ECO:0000256" key="6">
    <source>
        <dbReference type="SAM" id="MobiDB-lite"/>
    </source>
</evidence>
<dbReference type="PANTHER" id="PTHR35005:SF1">
    <property type="entry name" value="2-AMINO-5-FORMYLAMINO-6-RIBOSYLAMINOPYRIMIDIN-4(3H)-ONE 5'-MONOPHOSPHATE DEFORMYLASE"/>
    <property type="match status" value="1"/>
</dbReference>
<dbReference type="InterPro" id="IPR003785">
    <property type="entry name" value="Creatininase/forma_Hydrolase"/>
</dbReference>